<keyword evidence="5 9" id="KW-0798">TonB box</keyword>
<feature type="compositionally biased region" description="Basic and acidic residues" evidence="10">
    <location>
        <begin position="221"/>
        <end position="242"/>
    </location>
</feature>
<evidence type="ECO:0000256" key="3">
    <source>
        <dbReference type="ARBA" id="ARBA00022452"/>
    </source>
</evidence>
<evidence type="ECO:0000256" key="6">
    <source>
        <dbReference type="ARBA" id="ARBA00023136"/>
    </source>
</evidence>
<evidence type="ECO:0000259" key="13">
    <source>
        <dbReference type="Pfam" id="PF07715"/>
    </source>
</evidence>
<gene>
    <name evidence="14" type="ORF">ACFSC0_00690</name>
</gene>
<keyword evidence="4 8" id="KW-0812">Transmembrane</keyword>
<keyword evidence="2 8" id="KW-0813">Transport</keyword>
<dbReference type="Pfam" id="PF00593">
    <property type="entry name" value="TonB_dep_Rec_b-barrel"/>
    <property type="match status" value="1"/>
</dbReference>
<comment type="subcellular location">
    <subcellularLocation>
        <location evidence="1 8">Cell outer membrane</location>
        <topology evidence="1 8">Multi-pass membrane protein</topology>
    </subcellularLocation>
</comment>
<dbReference type="Pfam" id="PF07715">
    <property type="entry name" value="Plug"/>
    <property type="match status" value="1"/>
</dbReference>
<dbReference type="PANTHER" id="PTHR47234:SF2">
    <property type="entry name" value="TONB-DEPENDENT RECEPTOR"/>
    <property type="match status" value="1"/>
</dbReference>
<feature type="region of interest" description="Disordered" evidence="10">
    <location>
        <begin position="221"/>
        <end position="244"/>
    </location>
</feature>
<evidence type="ECO:0000256" key="9">
    <source>
        <dbReference type="RuleBase" id="RU003357"/>
    </source>
</evidence>
<dbReference type="InterPro" id="IPR012910">
    <property type="entry name" value="Plug_dom"/>
</dbReference>
<keyword evidence="15" id="KW-1185">Reference proteome</keyword>
<dbReference type="InterPro" id="IPR037066">
    <property type="entry name" value="Plug_dom_sf"/>
</dbReference>
<protein>
    <submittedName>
        <fullName evidence="14">TonB-dependent receptor domain-containing protein</fullName>
    </submittedName>
</protein>
<keyword evidence="7 8" id="KW-0998">Cell outer membrane</keyword>
<feature type="chain" id="PRO_5046047454" evidence="11">
    <location>
        <begin position="30"/>
        <end position="900"/>
    </location>
</feature>
<dbReference type="Proteomes" id="UP001597237">
    <property type="component" value="Unassembled WGS sequence"/>
</dbReference>
<dbReference type="InterPro" id="IPR000531">
    <property type="entry name" value="Beta-barrel_TonB"/>
</dbReference>
<name>A0ABW4MWE4_9CAUL</name>
<dbReference type="SUPFAM" id="SSF56935">
    <property type="entry name" value="Porins"/>
    <property type="match status" value="1"/>
</dbReference>
<feature type="signal peptide" evidence="11">
    <location>
        <begin position="1"/>
        <end position="29"/>
    </location>
</feature>
<dbReference type="EMBL" id="JBHUEY010000001">
    <property type="protein sequence ID" value="MFD1781897.1"/>
    <property type="molecule type" value="Genomic_DNA"/>
</dbReference>
<evidence type="ECO:0000256" key="8">
    <source>
        <dbReference type="PROSITE-ProRule" id="PRU01360"/>
    </source>
</evidence>
<keyword evidence="3 8" id="KW-1134">Transmembrane beta strand</keyword>
<evidence type="ECO:0000256" key="10">
    <source>
        <dbReference type="SAM" id="MobiDB-lite"/>
    </source>
</evidence>
<keyword evidence="14" id="KW-0675">Receptor</keyword>
<evidence type="ECO:0000256" key="7">
    <source>
        <dbReference type="ARBA" id="ARBA00023237"/>
    </source>
</evidence>
<keyword evidence="11" id="KW-0732">Signal</keyword>
<reference evidence="15" key="1">
    <citation type="journal article" date="2019" name="Int. J. Syst. Evol. Microbiol.">
        <title>The Global Catalogue of Microorganisms (GCM) 10K type strain sequencing project: providing services to taxonomists for standard genome sequencing and annotation.</title>
        <authorList>
            <consortium name="The Broad Institute Genomics Platform"/>
            <consortium name="The Broad Institute Genome Sequencing Center for Infectious Disease"/>
            <person name="Wu L."/>
            <person name="Ma J."/>
        </authorList>
    </citation>
    <scope>NUCLEOTIDE SEQUENCE [LARGE SCALE GENOMIC DNA]</scope>
    <source>
        <strain evidence="15">DFY28</strain>
    </source>
</reference>
<feature type="domain" description="TonB-dependent receptor-like beta-barrel" evidence="12">
    <location>
        <begin position="373"/>
        <end position="865"/>
    </location>
</feature>
<evidence type="ECO:0000256" key="1">
    <source>
        <dbReference type="ARBA" id="ARBA00004571"/>
    </source>
</evidence>
<evidence type="ECO:0000256" key="2">
    <source>
        <dbReference type="ARBA" id="ARBA00022448"/>
    </source>
</evidence>
<feature type="domain" description="TonB-dependent receptor plug" evidence="13">
    <location>
        <begin position="52"/>
        <end position="170"/>
    </location>
</feature>
<evidence type="ECO:0000256" key="4">
    <source>
        <dbReference type="ARBA" id="ARBA00022692"/>
    </source>
</evidence>
<organism evidence="14 15">
    <name type="scientific">Phenylobacterium terrae</name>
    <dbReference type="NCBI Taxonomy" id="2665495"/>
    <lineage>
        <taxon>Bacteria</taxon>
        <taxon>Pseudomonadati</taxon>
        <taxon>Pseudomonadota</taxon>
        <taxon>Alphaproteobacteria</taxon>
        <taxon>Caulobacterales</taxon>
        <taxon>Caulobacteraceae</taxon>
        <taxon>Phenylobacterium</taxon>
    </lineage>
</organism>
<proteinExistence type="inferred from homology"/>
<evidence type="ECO:0000259" key="12">
    <source>
        <dbReference type="Pfam" id="PF00593"/>
    </source>
</evidence>
<sequence>MGAISQRARLACASAIAIAASLAASGAFAQATEVGEVVVTGTSIRGVAALGSPTTGVSVEEMKESGVATASEAVRLLPQVFNLGADPSRSSFTGGAQDAAANSTAIRSLNLRGIGPEATLVLFNGRRLAPGGVIKAITDPDQIPTAAIARIEVVQDGASAIYGSDAVAGVVNFISRTGFDGAETTLRYGMADDYETRMYSQTFGKVWDKGSVFFAYEHSDNSHLSGSKRDFFSQDRRDRGGSDQRQFTAVPGNIVIGGVRYPLPNTSGVGLNPASLAPGTANRYDESDYADILPWQKRDTVLFNIHYDVDDRLEVWYEGLYSRRKFDLAAPPAAFPTGGIRVPNTNPWYVVPAGVTPTPTSVNVEYRLVEDLNPNSYGFENVQHQAAGFSFDLGWDWQIDGYLAHNMSRGFQARENVLNNAALTAALASSNPATAFNPFGNGTFNRANNAALLEIIDAERDQYGTTITQDFAIKADGPLFDMPGGPVRAAVGAEYHDNSFRQSLFATNVLASGAETTKAVHNTRDIHAVFGEVYVPLVGEGNAMPGVQRLDLNFAVRWETYSDFGETTNPKVSALYSPFDGLALRATWGTSFRAPSLVDSADQILNYFIQNLTDPTSPTGTRRGIAFNGGNSGLGPEEAETWTVGFDFRPNFLEGFEASVTYYNIEYTDRIDAVPFTAMAQGSVYAPFILRRPPASDAAATAAFDALVAQIMASPDLQNPVEPVGNILVIVDGRRHNLGSLKQDGLDVSLGYRFETPIGDWRAGLDLAKIFHVKRMTAPGVAEVDVVDTFGNPVDLRARGSLTWRMGGWSAAAFVNYVDEYRNTAVTPNVDVDSYTLVDASLAYEFEDGPRWLEGLRISAAVTNLFDEDPPVVLNGNFSWDNQVANPIGRMISFEVSKRW</sequence>
<comment type="caution">
    <text evidence="14">The sequence shown here is derived from an EMBL/GenBank/DDBJ whole genome shotgun (WGS) entry which is preliminary data.</text>
</comment>
<dbReference type="InterPro" id="IPR039426">
    <property type="entry name" value="TonB-dep_rcpt-like"/>
</dbReference>
<dbReference type="Gene3D" id="2.40.170.20">
    <property type="entry name" value="TonB-dependent receptor, beta-barrel domain"/>
    <property type="match status" value="1"/>
</dbReference>
<evidence type="ECO:0000313" key="14">
    <source>
        <dbReference type="EMBL" id="MFD1781897.1"/>
    </source>
</evidence>
<dbReference type="PANTHER" id="PTHR47234">
    <property type="match status" value="1"/>
</dbReference>
<dbReference type="PROSITE" id="PS52016">
    <property type="entry name" value="TONB_DEPENDENT_REC_3"/>
    <property type="match status" value="1"/>
</dbReference>
<dbReference type="RefSeq" id="WP_377281270.1">
    <property type="nucleotide sequence ID" value="NZ_JBHRSI010000003.1"/>
</dbReference>
<comment type="similarity">
    <text evidence="8 9">Belongs to the TonB-dependent receptor family.</text>
</comment>
<dbReference type="Gene3D" id="2.170.130.10">
    <property type="entry name" value="TonB-dependent receptor, plug domain"/>
    <property type="match status" value="1"/>
</dbReference>
<keyword evidence="6 8" id="KW-0472">Membrane</keyword>
<evidence type="ECO:0000313" key="15">
    <source>
        <dbReference type="Proteomes" id="UP001597237"/>
    </source>
</evidence>
<evidence type="ECO:0000256" key="5">
    <source>
        <dbReference type="ARBA" id="ARBA00023077"/>
    </source>
</evidence>
<dbReference type="InterPro" id="IPR036942">
    <property type="entry name" value="Beta-barrel_TonB_sf"/>
</dbReference>
<evidence type="ECO:0000256" key="11">
    <source>
        <dbReference type="SAM" id="SignalP"/>
    </source>
</evidence>
<accession>A0ABW4MWE4</accession>